<dbReference type="InterPro" id="IPR050471">
    <property type="entry name" value="AB_hydrolase"/>
</dbReference>
<organism evidence="2">
    <name type="scientific">Neobodo designis</name>
    <name type="common">Flagellated protozoan</name>
    <name type="synonym">Bodo designis</name>
    <dbReference type="NCBI Taxonomy" id="312471"/>
    <lineage>
        <taxon>Eukaryota</taxon>
        <taxon>Discoba</taxon>
        <taxon>Euglenozoa</taxon>
        <taxon>Kinetoplastea</taxon>
        <taxon>Metakinetoplastina</taxon>
        <taxon>Neobodonida</taxon>
        <taxon>Neobodo</taxon>
    </lineage>
</organism>
<dbReference type="Pfam" id="PF00561">
    <property type="entry name" value="Abhydrolase_1"/>
    <property type="match status" value="1"/>
</dbReference>
<reference evidence="2" key="1">
    <citation type="submission" date="2021-01" db="EMBL/GenBank/DDBJ databases">
        <authorList>
            <person name="Corre E."/>
            <person name="Pelletier E."/>
            <person name="Niang G."/>
            <person name="Scheremetjew M."/>
            <person name="Finn R."/>
            <person name="Kale V."/>
            <person name="Holt S."/>
            <person name="Cochrane G."/>
            <person name="Meng A."/>
            <person name="Brown T."/>
            <person name="Cohen L."/>
        </authorList>
    </citation>
    <scope>NUCLEOTIDE SEQUENCE</scope>
    <source>
        <strain evidence="2">CCAP 1951/1</strain>
    </source>
</reference>
<dbReference type="AlphaFoldDB" id="A0A7S1QGY3"/>
<dbReference type="InterPro" id="IPR029058">
    <property type="entry name" value="AB_hydrolase_fold"/>
</dbReference>
<name>A0A7S1QGY3_NEODS</name>
<protein>
    <recommendedName>
        <fullName evidence="1">AB hydrolase-1 domain-containing protein</fullName>
    </recommendedName>
</protein>
<proteinExistence type="predicted"/>
<sequence>MAAASPATKSPEKVVPVRTCEKTGTEIHLCYDTFGDASNPPIVLIMGLNGQMVMWDEDFCQRLADKGFYVLRFDNRDTGNSTKIEKPAPDPLSHALPWWLQWWRTEEPYTLNCMAQDTWALVDKVCGAGSKVSFFGISMGGMIAQCATLLKPERVTSLVSMMSTTGAPDLPEASIWVKLELTKKPKSLSVEDRTEFRLGLMKTVLAKGCPLDEDQVRRNSKITAERSDYIKGFPRHLAAIMRAPNRDVLFRELGPKAPPTLVLHGAKDVLVLPACGRRTAEVVHGAKYVEYADAGHHINPSHFDIIAEDVAGFVLRNGAAPSLAQTA</sequence>
<dbReference type="Gene3D" id="3.40.50.1820">
    <property type="entry name" value="alpha/beta hydrolase"/>
    <property type="match status" value="1"/>
</dbReference>
<dbReference type="PANTHER" id="PTHR43433:SF5">
    <property type="entry name" value="AB HYDROLASE-1 DOMAIN-CONTAINING PROTEIN"/>
    <property type="match status" value="1"/>
</dbReference>
<evidence type="ECO:0000259" key="1">
    <source>
        <dbReference type="Pfam" id="PF00561"/>
    </source>
</evidence>
<dbReference type="InterPro" id="IPR000073">
    <property type="entry name" value="AB_hydrolase_1"/>
</dbReference>
<dbReference type="SUPFAM" id="SSF53474">
    <property type="entry name" value="alpha/beta-Hydrolases"/>
    <property type="match status" value="1"/>
</dbReference>
<evidence type="ECO:0000313" key="2">
    <source>
        <dbReference type="EMBL" id="CAD9136483.1"/>
    </source>
</evidence>
<feature type="domain" description="AB hydrolase-1" evidence="1">
    <location>
        <begin position="40"/>
        <end position="299"/>
    </location>
</feature>
<dbReference type="PANTHER" id="PTHR43433">
    <property type="entry name" value="HYDROLASE, ALPHA/BETA FOLD FAMILY PROTEIN"/>
    <property type="match status" value="1"/>
</dbReference>
<dbReference type="EMBL" id="HBGF01037877">
    <property type="protein sequence ID" value="CAD9136483.1"/>
    <property type="molecule type" value="Transcribed_RNA"/>
</dbReference>
<gene>
    <name evidence="2" type="ORF">NDES1114_LOCUS25321</name>
</gene>
<accession>A0A7S1QGY3</accession>